<name>A0AAV0YT67_VICFA</name>
<dbReference type="Proteomes" id="UP001157006">
    <property type="component" value="Chromosome 1L"/>
</dbReference>
<gene>
    <name evidence="1" type="ORF">VFH_I387320</name>
</gene>
<organism evidence="1 2">
    <name type="scientific">Vicia faba</name>
    <name type="common">Broad bean</name>
    <name type="synonym">Faba vulgaris</name>
    <dbReference type="NCBI Taxonomy" id="3906"/>
    <lineage>
        <taxon>Eukaryota</taxon>
        <taxon>Viridiplantae</taxon>
        <taxon>Streptophyta</taxon>
        <taxon>Embryophyta</taxon>
        <taxon>Tracheophyta</taxon>
        <taxon>Spermatophyta</taxon>
        <taxon>Magnoliopsida</taxon>
        <taxon>eudicotyledons</taxon>
        <taxon>Gunneridae</taxon>
        <taxon>Pentapetalae</taxon>
        <taxon>rosids</taxon>
        <taxon>fabids</taxon>
        <taxon>Fabales</taxon>
        <taxon>Fabaceae</taxon>
        <taxon>Papilionoideae</taxon>
        <taxon>50 kb inversion clade</taxon>
        <taxon>NPAAA clade</taxon>
        <taxon>Hologalegina</taxon>
        <taxon>IRL clade</taxon>
        <taxon>Fabeae</taxon>
        <taxon>Vicia</taxon>
    </lineage>
</organism>
<protein>
    <submittedName>
        <fullName evidence="1">Uncharacterized protein</fullName>
    </submittedName>
</protein>
<evidence type="ECO:0000313" key="2">
    <source>
        <dbReference type="Proteomes" id="UP001157006"/>
    </source>
</evidence>
<proteinExistence type="predicted"/>
<dbReference type="AlphaFoldDB" id="A0AAV0YT67"/>
<evidence type="ECO:0000313" key="1">
    <source>
        <dbReference type="EMBL" id="CAI8589301.1"/>
    </source>
</evidence>
<keyword evidence="2" id="KW-1185">Reference proteome</keyword>
<reference evidence="1 2" key="1">
    <citation type="submission" date="2023-01" db="EMBL/GenBank/DDBJ databases">
        <authorList>
            <person name="Kreplak J."/>
        </authorList>
    </citation>
    <scope>NUCLEOTIDE SEQUENCE [LARGE SCALE GENOMIC DNA]</scope>
</reference>
<dbReference type="EMBL" id="OX451736">
    <property type="protein sequence ID" value="CAI8589301.1"/>
    <property type="molecule type" value="Genomic_DNA"/>
</dbReference>
<accession>A0AAV0YT67</accession>
<sequence length="108" mass="12202">MSRKPTATAVLTNGEYEHLNFGEETKVVNASDRLETTLCGETPDKLIQVNNCLLHNIEAENIDEIRATFSLTVSRCLVRSMPLEFTIKTLTRDLQVNDVVDFFSCYDS</sequence>